<organism evidence="2 3">
    <name type="scientific">Flavobacterium chungbukense</name>
    <dbReference type="NCBI Taxonomy" id="877464"/>
    <lineage>
        <taxon>Bacteria</taxon>
        <taxon>Pseudomonadati</taxon>
        <taxon>Bacteroidota</taxon>
        <taxon>Flavobacteriia</taxon>
        <taxon>Flavobacteriales</taxon>
        <taxon>Flavobacteriaceae</taxon>
        <taxon>Flavobacterium</taxon>
    </lineage>
</organism>
<name>A0ABP7YUX5_9FLAO</name>
<comment type="caution">
    <text evidence="2">The sequence shown here is derived from an EMBL/GenBank/DDBJ whole genome shotgun (WGS) entry which is preliminary data.</text>
</comment>
<feature type="transmembrane region" description="Helical" evidence="1">
    <location>
        <begin position="53"/>
        <end position="75"/>
    </location>
</feature>
<dbReference type="EMBL" id="BAABAO010000015">
    <property type="protein sequence ID" value="GAA4140888.1"/>
    <property type="molecule type" value="Genomic_DNA"/>
</dbReference>
<feature type="transmembrane region" description="Helical" evidence="1">
    <location>
        <begin position="28"/>
        <end position="47"/>
    </location>
</feature>
<evidence type="ECO:0000256" key="1">
    <source>
        <dbReference type="SAM" id="Phobius"/>
    </source>
</evidence>
<keyword evidence="1" id="KW-1133">Transmembrane helix</keyword>
<dbReference type="Proteomes" id="UP001501333">
    <property type="component" value="Unassembled WGS sequence"/>
</dbReference>
<proteinExistence type="predicted"/>
<reference evidence="3" key="1">
    <citation type="journal article" date="2019" name="Int. J. Syst. Evol. Microbiol.">
        <title>The Global Catalogue of Microorganisms (GCM) 10K type strain sequencing project: providing services to taxonomists for standard genome sequencing and annotation.</title>
        <authorList>
            <consortium name="The Broad Institute Genomics Platform"/>
            <consortium name="The Broad Institute Genome Sequencing Center for Infectious Disease"/>
            <person name="Wu L."/>
            <person name="Ma J."/>
        </authorList>
    </citation>
    <scope>NUCLEOTIDE SEQUENCE [LARGE SCALE GENOMIC DNA]</scope>
    <source>
        <strain evidence="3">JCM 17386</strain>
    </source>
</reference>
<evidence type="ECO:0000313" key="2">
    <source>
        <dbReference type="EMBL" id="GAA4140888.1"/>
    </source>
</evidence>
<keyword evidence="3" id="KW-1185">Reference proteome</keyword>
<keyword evidence="1" id="KW-0812">Transmembrane</keyword>
<gene>
    <name evidence="2" type="ORF">GCM10022250_41830</name>
</gene>
<accession>A0ABP7YUX5</accession>
<evidence type="ECO:0008006" key="4">
    <source>
        <dbReference type="Google" id="ProtNLM"/>
    </source>
</evidence>
<evidence type="ECO:0000313" key="3">
    <source>
        <dbReference type="Proteomes" id="UP001501333"/>
    </source>
</evidence>
<keyword evidence="1" id="KW-0472">Membrane</keyword>
<sequence>MALKLTKDMAEFKKFEKVGSQFIMKRQYGFGLVVVIGMLAFAIGGIYNKNTAVIWIFGILTVLCFISIWAQQFIIDMEKKEFIIKNGLINKPLQIPLSNFVNFELVKIKHNFITTNVSLNLYYMKDTKEKCMGIAQGFSTRSMQNLINEINEIIQPNERY</sequence>
<protein>
    <recommendedName>
        <fullName evidence="4">DUF304 domain-containing protein</fullName>
    </recommendedName>
</protein>